<dbReference type="AlphaFoldDB" id="A0A8K1FIV4"/>
<organism evidence="1 2">
    <name type="scientific">Pythium oligandrum</name>
    <name type="common">Mycoparasitic fungus</name>
    <dbReference type="NCBI Taxonomy" id="41045"/>
    <lineage>
        <taxon>Eukaryota</taxon>
        <taxon>Sar</taxon>
        <taxon>Stramenopiles</taxon>
        <taxon>Oomycota</taxon>
        <taxon>Peronosporomycetes</taxon>
        <taxon>Pythiales</taxon>
        <taxon>Pythiaceae</taxon>
        <taxon>Pythium</taxon>
    </lineage>
</organism>
<gene>
    <name evidence="1" type="ORF">Poli38472_013605</name>
</gene>
<sequence>MVYTVLREGNDEESLTYTFVLSPVIPRTIVSRTVEDGQPPRPNGVVVQLVSRETVQCDQFVKWAIVSGPSAHFELRHNNTLLAFAHGGLYSISLHVEHCAMRHDAVFELFVNYRRVQSLHWSVGERESITSLLEVQPNDVLGVSYRGRSVIPPVGLQVKVQIRHDLLTLWLEDRQTTRQWQTAELKLEDFVSSGNFIAQTHMAGYARPIGEQTQAEFWTRRQYDAAQPFRCLAPYAQRPLPSVEASPLQRQ</sequence>
<reference evidence="1" key="1">
    <citation type="submission" date="2019-03" db="EMBL/GenBank/DDBJ databases">
        <title>Long read genome sequence of the mycoparasitic Pythium oligandrum ATCC 38472 isolated from sugarbeet rhizosphere.</title>
        <authorList>
            <person name="Gaulin E."/>
        </authorList>
    </citation>
    <scope>NUCLEOTIDE SEQUENCE</scope>
    <source>
        <strain evidence="1">ATCC 38472_TT</strain>
    </source>
</reference>
<evidence type="ECO:0000313" key="2">
    <source>
        <dbReference type="Proteomes" id="UP000794436"/>
    </source>
</evidence>
<accession>A0A8K1FIV4</accession>
<protein>
    <submittedName>
        <fullName evidence="1">Uncharacterized protein</fullName>
    </submittedName>
</protein>
<proteinExistence type="predicted"/>
<dbReference type="Proteomes" id="UP000794436">
    <property type="component" value="Unassembled WGS sequence"/>
</dbReference>
<evidence type="ECO:0000313" key="1">
    <source>
        <dbReference type="EMBL" id="TMW61142.1"/>
    </source>
</evidence>
<keyword evidence="2" id="KW-1185">Reference proteome</keyword>
<dbReference type="EMBL" id="SPLM01000077">
    <property type="protein sequence ID" value="TMW61142.1"/>
    <property type="molecule type" value="Genomic_DNA"/>
</dbReference>
<comment type="caution">
    <text evidence="1">The sequence shown here is derived from an EMBL/GenBank/DDBJ whole genome shotgun (WGS) entry which is preliminary data.</text>
</comment>
<name>A0A8K1FIV4_PYTOL</name>